<dbReference type="InterPro" id="IPR028009">
    <property type="entry name" value="ESCO_Acetyltransf_dom"/>
</dbReference>
<dbReference type="OrthoDB" id="428854at2759"/>
<organism evidence="2 3">
    <name type="scientific">Actinidia rufa</name>
    <dbReference type="NCBI Taxonomy" id="165716"/>
    <lineage>
        <taxon>Eukaryota</taxon>
        <taxon>Viridiplantae</taxon>
        <taxon>Streptophyta</taxon>
        <taxon>Embryophyta</taxon>
        <taxon>Tracheophyta</taxon>
        <taxon>Spermatophyta</taxon>
        <taxon>Magnoliopsida</taxon>
        <taxon>eudicotyledons</taxon>
        <taxon>Gunneridae</taxon>
        <taxon>Pentapetalae</taxon>
        <taxon>asterids</taxon>
        <taxon>Ericales</taxon>
        <taxon>Actinidiaceae</taxon>
        <taxon>Actinidia</taxon>
    </lineage>
</organism>
<dbReference type="GO" id="GO:0007064">
    <property type="term" value="P:mitotic sister chromatid cohesion"/>
    <property type="evidence" value="ECO:0007669"/>
    <property type="project" value="TreeGrafter"/>
</dbReference>
<accession>A0A7J0FID3</accession>
<comment type="caution">
    <text evidence="2">The sequence shown here is derived from an EMBL/GenBank/DDBJ whole genome shotgun (WGS) entry which is preliminary data.</text>
</comment>
<sequence length="134" mass="15123">MMEMELGEDWIYHKLCKAYLFIDSQRIAGCLVAEPIKTAYKVISTSLNEREEDMATKLSRLNSTTLRFGEVFFRREVIRKAPSITNSGALGVNLNGETFYEEEGVPAVCGIRAIWVTPCDRRKHIAGHLLDAAK</sequence>
<reference evidence="2 3" key="1">
    <citation type="submission" date="2019-07" db="EMBL/GenBank/DDBJ databases">
        <title>De Novo Assembly of kiwifruit Actinidia rufa.</title>
        <authorList>
            <person name="Sugita-Konishi S."/>
            <person name="Sato K."/>
            <person name="Mori E."/>
            <person name="Abe Y."/>
            <person name="Kisaki G."/>
            <person name="Hamano K."/>
            <person name="Suezawa K."/>
            <person name="Otani M."/>
            <person name="Fukuda T."/>
            <person name="Manabe T."/>
            <person name="Gomi K."/>
            <person name="Tabuchi M."/>
            <person name="Akimitsu K."/>
            <person name="Kataoka I."/>
        </authorList>
    </citation>
    <scope>NUCLEOTIDE SEQUENCE [LARGE SCALE GENOMIC DNA]</scope>
    <source>
        <strain evidence="3">cv. Fuchu</strain>
    </source>
</reference>
<dbReference type="GO" id="GO:0000785">
    <property type="term" value="C:chromatin"/>
    <property type="evidence" value="ECO:0007669"/>
    <property type="project" value="TreeGrafter"/>
</dbReference>
<evidence type="ECO:0000313" key="3">
    <source>
        <dbReference type="Proteomes" id="UP000585474"/>
    </source>
</evidence>
<gene>
    <name evidence="2" type="ORF">Acr_12g0005000</name>
</gene>
<evidence type="ECO:0000259" key="1">
    <source>
        <dbReference type="Pfam" id="PF13880"/>
    </source>
</evidence>
<dbReference type="PANTHER" id="PTHR45884:SF2">
    <property type="entry name" value="N-ACETYLTRANSFERASE ECO"/>
    <property type="match status" value="1"/>
</dbReference>
<dbReference type="EMBL" id="BJWL01000012">
    <property type="protein sequence ID" value="GFY97959.1"/>
    <property type="molecule type" value="Genomic_DNA"/>
</dbReference>
<proteinExistence type="predicted"/>
<dbReference type="GO" id="GO:0061733">
    <property type="term" value="F:protein-lysine-acetyltransferase activity"/>
    <property type="evidence" value="ECO:0007669"/>
    <property type="project" value="TreeGrafter"/>
</dbReference>
<dbReference type="Pfam" id="PF13880">
    <property type="entry name" value="Acetyltransf_13"/>
    <property type="match status" value="1"/>
</dbReference>
<dbReference type="GO" id="GO:0005634">
    <property type="term" value="C:nucleus"/>
    <property type="evidence" value="ECO:0007669"/>
    <property type="project" value="TreeGrafter"/>
</dbReference>
<dbReference type="AlphaFoldDB" id="A0A7J0FID3"/>
<dbReference type="PANTHER" id="PTHR45884">
    <property type="entry name" value="N-ACETYLTRANSFERASE ECO"/>
    <property type="match status" value="1"/>
</dbReference>
<evidence type="ECO:0000313" key="2">
    <source>
        <dbReference type="EMBL" id="GFY97959.1"/>
    </source>
</evidence>
<dbReference type="Proteomes" id="UP000585474">
    <property type="component" value="Unassembled WGS sequence"/>
</dbReference>
<name>A0A7J0FID3_9ERIC</name>
<keyword evidence="3" id="KW-1185">Reference proteome</keyword>
<feature type="domain" description="N-acetyltransferase ESCO acetyl-transferase" evidence="1">
    <location>
        <begin position="105"/>
        <end position="133"/>
    </location>
</feature>
<protein>
    <submittedName>
        <fullName evidence="2">Protein CTF7</fullName>
    </submittedName>
</protein>